<dbReference type="EMBL" id="JARKIB010000206">
    <property type="protein sequence ID" value="KAJ7724018.1"/>
    <property type="molecule type" value="Genomic_DNA"/>
</dbReference>
<evidence type="ECO:0000313" key="1">
    <source>
        <dbReference type="EMBL" id="KAJ7724018.1"/>
    </source>
</evidence>
<dbReference type="AlphaFoldDB" id="A0AAD7HMC9"/>
<proteinExistence type="predicted"/>
<gene>
    <name evidence="1" type="ORF">B0H16DRAFT_1597494</name>
</gene>
<accession>A0AAD7HMC9</accession>
<keyword evidence="2" id="KW-1185">Reference proteome</keyword>
<protein>
    <submittedName>
        <fullName evidence="1">Uncharacterized protein</fullName>
    </submittedName>
</protein>
<reference evidence="1" key="1">
    <citation type="submission" date="2023-03" db="EMBL/GenBank/DDBJ databases">
        <title>Massive genome expansion in bonnet fungi (Mycena s.s.) driven by repeated elements and novel gene families across ecological guilds.</title>
        <authorList>
            <consortium name="Lawrence Berkeley National Laboratory"/>
            <person name="Harder C.B."/>
            <person name="Miyauchi S."/>
            <person name="Viragh M."/>
            <person name="Kuo A."/>
            <person name="Thoen E."/>
            <person name="Andreopoulos B."/>
            <person name="Lu D."/>
            <person name="Skrede I."/>
            <person name="Drula E."/>
            <person name="Henrissat B."/>
            <person name="Morin E."/>
            <person name="Kohler A."/>
            <person name="Barry K."/>
            <person name="LaButti K."/>
            <person name="Morin E."/>
            <person name="Salamov A."/>
            <person name="Lipzen A."/>
            <person name="Mereny Z."/>
            <person name="Hegedus B."/>
            <person name="Baldrian P."/>
            <person name="Stursova M."/>
            <person name="Weitz H."/>
            <person name="Taylor A."/>
            <person name="Grigoriev I.V."/>
            <person name="Nagy L.G."/>
            <person name="Martin F."/>
            <person name="Kauserud H."/>
        </authorList>
    </citation>
    <scope>NUCLEOTIDE SEQUENCE</scope>
    <source>
        <strain evidence="1">CBHHK182m</strain>
    </source>
</reference>
<organism evidence="1 2">
    <name type="scientific">Mycena metata</name>
    <dbReference type="NCBI Taxonomy" id="1033252"/>
    <lineage>
        <taxon>Eukaryota</taxon>
        <taxon>Fungi</taxon>
        <taxon>Dikarya</taxon>
        <taxon>Basidiomycota</taxon>
        <taxon>Agaricomycotina</taxon>
        <taxon>Agaricomycetes</taxon>
        <taxon>Agaricomycetidae</taxon>
        <taxon>Agaricales</taxon>
        <taxon>Marasmiineae</taxon>
        <taxon>Mycenaceae</taxon>
        <taxon>Mycena</taxon>
    </lineage>
</organism>
<name>A0AAD7HMC9_9AGAR</name>
<evidence type="ECO:0000313" key="2">
    <source>
        <dbReference type="Proteomes" id="UP001215598"/>
    </source>
</evidence>
<sequence length="164" mass="18392">SSMIPPSSFCGMTLGELRCPSRRFLALRPHTDAPGSPVTSNCMPTFKMPSLCSDFQVWLSDRSVWESHRQLDLNLDFFDLNFYLDFSDLKQQCVKVYASASNVRLNLTHPIICVPVLGDRTYGRLNPPAVLQCIPELNLVQVPMGSTQLPDTLTVHPPVPQLIY</sequence>
<feature type="non-terminal residue" evidence="1">
    <location>
        <position position="164"/>
    </location>
</feature>
<comment type="caution">
    <text evidence="1">The sequence shown here is derived from an EMBL/GenBank/DDBJ whole genome shotgun (WGS) entry which is preliminary data.</text>
</comment>
<dbReference type="Proteomes" id="UP001215598">
    <property type="component" value="Unassembled WGS sequence"/>
</dbReference>